<keyword evidence="3" id="KW-1185">Reference proteome</keyword>
<evidence type="ECO:0000313" key="2">
    <source>
        <dbReference type="EMBL" id="TXK03493.1"/>
    </source>
</evidence>
<name>A0A5C8HNK2_9MICO</name>
<dbReference type="OrthoDB" id="5054050at2"/>
<sequence length="367" mass="40700">MPFAVRALTDPIDRSAARAYAQRVRPTYPADLYPGGQWREMLAPIALLMSSVGVLVAGFLWVTDAAVPIIGGWILLVWVLIPVSLGFAIAAARRRLAGRWFRLQQFANANRLQFTPASPGGARGRSGSKFTVGGARVDVLNVVSAPGTRNLMVGTLRVETGSAKQKTVAVTEFVRMSLSRHLPHIVLDAKSNNGMGQNGRLGAEFDRHQRLSLEGNFDDDFTLYCPAGYEADALYLFTPDIMARMQDHAADWDVEIIDDELYLYSPRRSLGTNPQRWQELGTTVNALAQKLDQWERWSESRGAAPIDRLGRADRTFVAYEGRRLKQRFPWWMWIAIPAGLALAIFGVVQLGIDIVAGISDLLRMLFG</sequence>
<dbReference type="AlphaFoldDB" id="A0A5C8HNK2"/>
<proteinExistence type="predicted"/>
<accession>A0A5C8HNK2</accession>
<keyword evidence="1" id="KW-0812">Transmembrane</keyword>
<feature type="transmembrane region" description="Helical" evidence="1">
    <location>
        <begin position="330"/>
        <end position="352"/>
    </location>
</feature>
<reference evidence="2 3" key="1">
    <citation type="submission" date="2019-08" db="EMBL/GenBank/DDBJ databases">
        <authorList>
            <person name="Dong K."/>
        </authorList>
    </citation>
    <scope>NUCLEOTIDE SEQUENCE [LARGE SCALE GENOMIC DNA]</scope>
    <source>
        <strain evidence="2 3">M4-8</strain>
    </source>
</reference>
<dbReference type="EMBL" id="VRSW01000004">
    <property type="protein sequence ID" value="TXK03493.1"/>
    <property type="molecule type" value="Genomic_DNA"/>
</dbReference>
<evidence type="ECO:0000256" key="1">
    <source>
        <dbReference type="SAM" id="Phobius"/>
    </source>
</evidence>
<protein>
    <submittedName>
        <fullName evidence="2">Uncharacterized protein</fullName>
    </submittedName>
</protein>
<feature type="transmembrane region" description="Helical" evidence="1">
    <location>
        <begin position="42"/>
        <end position="63"/>
    </location>
</feature>
<keyword evidence="1" id="KW-0472">Membrane</keyword>
<evidence type="ECO:0000313" key="3">
    <source>
        <dbReference type="Proteomes" id="UP000321196"/>
    </source>
</evidence>
<organism evidence="2 3">
    <name type="scientific">Microbacterium mitrae</name>
    <dbReference type="NCBI Taxonomy" id="664640"/>
    <lineage>
        <taxon>Bacteria</taxon>
        <taxon>Bacillati</taxon>
        <taxon>Actinomycetota</taxon>
        <taxon>Actinomycetes</taxon>
        <taxon>Micrococcales</taxon>
        <taxon>Microbacteriaceae</taxon>
        <taxon>Microbacterium</taxon>
    </lineage>
</organism>
<dbReference type="Proteomes" id="UP000321196">
    <property type="component" value="Unassembled WGS sequence"/>
</dbReference>
<gene>
    <name evidence="2" type="ORF">FVP60_11485</name>
</gene>
<feature type="transmembrane region" description="Helical" evidence="1">
    <location>
        <begin position="69"/>
        <end position="92"/>
    </location>
</feature>
<dbReference type="RefSeq" id="WP_147826424.1">
    <property type="nucleotide sequence ID" value="NZ_BAAARG010000001.1"/>
</dbReference>
<comment type="caution">
    <text evidence="2">The sequence shown here is derived from an EMBL/GenBank/DDBJ whole genome shotgun (WGS) entry which is preliminary data.</text>
</comment>
<keyword evidence="1" id="KW-1133">Transmembrane helix</keyword>